<dbReference type="RefSeq" id="WP_380900918.1">
    <property type="nucleotide sequence ID" value="NZ_JBHUEG010000007.1"/>
</dbReference>
<feature type="chain" id="PRO_5046165858" evidence="1">
    <location>
        <begin position="25"/>
        <end position="148"/>
    </location>
</feature>
<gene>
    <name evidence="3" type="ORF">ACFSR5_03895</name>
</gene>
<dbReference type="Pfam" id="PF14534">
    <property type="entry name" value="DUF4440"/>
    <property type="match status" value="1"/>
</dbReference>
<name>A0ABW5KH08_9SPHI</name>
<evidence type="ECO:0000256" key="1">
    <source>
        <dbReference type="SAM" id="SignalP"/>
    </source>
</evidence>
<protein>
    <submittedName>
        <fullName evidence="3">Nuclear transport factor 2 family protein</fullName>
    </submittedName>
</protein>
<dbReference type="Gene3D" id="3.10.450.50">
    <property type="match status" value="1"/>
</dbReference>
<organism evidence="3 4">
    <name type="scientific">Sphingobacterium suaedae</name>
    <dbReference type="NCBI Taxonomy" id="1686402"/>
    <lineage>
        <taxon>Bacteria</taxon>
        <taxon>Pseudomonadati</taxon>
        <taxon>Bacteroidota</taxon>
        <taxon>Sphingobacteriia</taxon>
        <taxon>Sphingobacteriales</taxon>
        <taxon>Sphingobacteriaceae</taxon>
        <taxon>Sphingobacterium</taxon>
    </lineage>
</organism>
<reference evidence="4" key="1">
    <citation type="journal article" date="2019" name="Int. J. Syst. Evol. Microbiol.">
        <title>The Global Catalogue of Microorganisms (GCM) 10K type strain sequencing project: providing services to taxonomists for standard genome sequencing and annotation.</title>
        <authorList>
            <consortium name="The Broad Institute Genomics Platform"/>
            <consortium name="The Broad Institute Genome Sequencing Center for Infectious Disease"/>
            <person name="Wu L."/>
            <person name="Ma J."/>
        </authorList>
    </citation>
    <scope>NUCLEOTIDE SEQUENCE [LARGE SCALE GENOMIC DNA]</scope>
    <source>
        <strain evidence="4">KCTC 42662</strain>
    </source>
</reference>
<keyword evidence="1" id="KW-0732">Signal</keyword>
<evidence type="ECO:0000313" key="4">
    <source>
        <dbReference type="Proteomes" id="UP001597545"/>
    </source>
</evidence>
<keyword evidence="4" id="KW-1185">Reference proteome</keyword>
<dbReference type="SUPFAM" id="SSF54427">
    <property type="entry name" value="NTF2-like"/>
    <property type="match status" value="1"/>
</dbReference>
<sequence length="148" mass="16241">MSYKKTAMMIMTLIVTTALSTVSAQEKESAAVKSATDKLIQAMLKPEQSVLNALVTDNLTYGHSSGKIETKKEFVETLVTGKSVFENIQRVDETISVVDHTAIVRHTLLAKTNDPGKGPSEIKLGIALTWVKTHGSWKLLARQAYRLP</sequence>
<dbReference type="InterPro" id="IPR027843">
    <property type="entry name" value="DUF4440"/>
</dbReference>
<evidence type="ECO:0000313" key="3">
    <source>
        <dbReference type="EMBL" id="MFD2546786.1"/>
    </source>
</evidence>
<evidence type="ECO:0000259" key="2">
    <source>
        <dbReference type="Pfam" id="PF14534"/>
    </source>
</evidence>
<dbReference type="EMBL" id="JBHULR010000003">
    <property type="protein sequence ID" value="MFD2546786.1"/>
    <property type="molecule type" value="Genomic_DNA"/>
</dbReference>
<feature type="signal peptide" evidence="1">
    <location>
        <begin position="1"/>
        <end position="24"/>
    </location>
</feature>
<dbReference type="Proteomes" id="UP001597545">
    <property type="component" value="Unassembled WGS sequence"/>
</dbReference>
<proteinExistence type="predicted"/>
<feature type="domain" description="DUF4440" evidence="2">
    <location>
        <begin position="35"/>
        <end position="139"/>
    </location>
</feature>
<accession>A0ABW5KH08</accession>
<comment type="caution">
    <text evidence="3">The sequence shown here is derived from an EMBL/GenBank/DDBJ whole genome shotgun (WGS) entry which is preliminary data.</text>
</comment>
<dbReference type="InterPro" id="IPR032710">
    <property type="entry name" value="NTF2-like_dom_sf"/>
</dbReference>